<evidence type="ECO:0000256" key="1">
    <source>
        <dbReference type="ARBA" id="ARBA00023118"/>
    </source>
</evidence>
<comment type="caution">
    <text evidence="3">The sequence shown here is derived from an EMBL/GenBank/DDBJ whole genome shotgun (WGS) entry which is preliminary data.</text>
</comment>
<dbReference type="PANTHER" id="PTHR39965:SF1">
    <property type="entry name" value="CRISPR SYSTEM CMR SUBUNIT CMR6"/>
    <property type="match status" value="1"/>
</dbReference>
<dbReference type="PANTHER" id="PTHR39965">
    <property type="entry name" value="CRISPR SYSTEM CMR SUBUNIT CMR6"/>
    <property type="match status" value="1"/>
</dbReference>
<organism evidence="3 4">
    <name type="scientific">Clostridium luticellarii</name>
    <dbReference type="NCBI Taxonomy" id="1691940"/>
    <lineage>
        <taxon>Bacteria</taxon>
        <taxon>Bacillati</taxon>
        <taxon>Bacillota</taxon>
        <taxon>Clostridia</taxon>
        <taxon>Eubacteriales</taxon>
        <taxon>Clostridiaceae</taxon>
        <taxon>Clostridium</taxon>
    </lineage>
</organism>
<dbReference type="InterPro" id="IPR005537">
    <property type="entry name" value="RAMP_III_fam"/>
</dbReference>
<keyword evidence="1" id="KW-0051">Antiviral defense</keyword>
<evidence type="ECO:0000313" key="3">
    <source>
        <dbReference type="EMBL" id="PRR79326.1"/>
    </source>
</evidence>
<dbReference type="Proteomes" id="UP000237798">
    <property type="component" value="Unassembled WGS sequence"/>
</dbReference>
<dbReference type="InterPro" id="IPR010172">
    <property type="entry name" value="CRISPR-assoc_prot_TM1791"/>
</dbReference>
<dbReference type="NCBIfam" id="TIGR01898">
    <property type="entry name" value="cas_TM1791_cmr6"/>
    <property type="match status" value="1"/>
</dbReference>
<gene>
    <name evidence="3" type="ORF">CLLU_35250</name>
</gene>
<proteinExistence type="predicted"/>
<feature type="domain" description="CRISPR type III-associated protein" evidence="2">
    <location>
        <begin position="108"/>
        <end position="285"/>
    </location>
</feature>
<dbReference type="GO" id="GO:0051607">
    <property type="term" value="P:defense response to virus"/>
    <property type="evidence" value="ECO:0007669"/>
    <property type="project" value="UniProtKB-KW"/>
</dbReference>
<evidence type="ECO:0000259" key="2">
    <source>
        <dbReference type="Pfam" id="PF03787"/>
    </source>
</evidence>
<protein>
    <submittedName>
        <fullName evidence="3">RAMP superfamily protein</fullName>
    </submittedName>
</protein>
<sequence length="353" mass="40759">MNDKLKINYKKENGKYILEFKDQQNVNYYGYNELIDAVSKDSLDAFNYSLKLNKFSGLEGSEDNYNKIRYDDIDNILEKIKCNTDLILENTKEQYHWISFDGKLIDKMAIGFGGQSVFEGDITLHHIYGIPYIPGQAIKGNLRNYITRKYTSEKEVGILNDNSFISIFGKELQGKTSGSQGKVIFLDSYPVDGFEIKKDVMSTHYNEYYQGNSLPSDTEKIIVNDFMVVKNASFNFNIGISSDILNRECTLDKDKNIVEFILENIIDVLRYNGLGAKTSVGYGFFDLNKGKIVNQIKKRSQMQKAEMEKKKFEEETKGMTEFQIEMYKFDKITDLHPKNDEVMKLFNNSTFAH</sequence>
<accession>A0A2T0B619</accession>
<dbReference type="RefSeq" id="WP_106011065.1">
    <property type="nucleotide sequence ID" value="NZ_PVXP01000106.1"/>
</dbReference>
<dbReference type="OrthoDB" id="9813956at2"/>
<evidence type="ECO:0000313" key="4">
    <source>
        <dbReference type="Proteomes" id="UP000237798"/>
    </source>
</evidence>
<keyword evidence="4" id="KW-1185">Reference proteome</keyword>
<reference evidence="3 4" key="1">
    <citation type="submission" date="2018-03" db="EMBL/GenBank/DDBJ databases">
        <title>Genome sequence of Clostridium luticellarii DSM 29923.</title>
        <authorList>
            <person name="Poehlein A."/>
            <person name="Daniel R."/>
        </authorList>
    </citation>
    <scope>NUCLEOTIDE SEQUENCE [LARGE SCALE GENOMIC DNA]</scope>
    <source>
        <strain evidence="3 4">DSM 29923</strain>
    </source>
</reference>
<dbReference type="AlphaFoldDB" id="A0A2T0B619"/>
<name>A0A2T0B619_9CLOT</name>
<dbReference type="EMBL" id="PVXP01000106">
    <property type="protein sequence ID" value="PRR79326.1"/>
    <property type="molecule type" value="Genomic_DNA"/>
</dbReference>
<dbReference type="Pfam" id="PF03787">
    <property type="entry name" value="RAMPs"/>
    <property type="match status" value="1"/>
</dbReference>